<feature type="transmembrane region" description="Helical" evidence="1">
    <location>
        <begin position="42"/>
        <end position="61"/>
    </location>
</feature>
<evidence type="ECO:0008006" key="4">
    <source>
        <dbReference type="Google" id="ProtNLM"/>
    </source>
</evidence>
<name>A0A0D7BMI1_9AGAR</name>
<dbReference type="AlphaFoldDB" id="A0A0D7BMI1"/>
<gene>
    <name evidence="2" type="ORF">CYLTODRAFT_418808</name>
</gene>
<evidence type="ECO:0000256" key="1">
    <source>
        <dbReference type="SAM" id="Phobius"/>
    </source>
</evidence>
<feature type="transmembrane region" description="Helical" evidence="1">
    <location>
        <begin position="12"/>
        <end position="36"/>
    </location>
</feature>
<evidence type="ECO:0000313" key="3">
    <source>
        <dbReference type="Proteomes" id="UP000054007"/>
    </source>
</evidence>
<feature type="transmembrane region" description="Helical" evidence="1">
    <location>
        <begin position="68"/>
        <end position="87"/>
    </location>
</feature>
<keyword evidence="1" id="KW-0472">Membrane</keyword>
<protein>
    <recommendedName>
        <fullName evidence="4">MARVEL domain-containing protein</fullName>
    </recommendedName>
</protein>
<dbReference type="Proteomes" id="UP000054007">
    <property type="component" value="Unassembled WGS sequence"/>
</dbReference>
<proteinExistence type="predicted"/>
<keyword evidence="1" id="KW-0812">Transmembrane</keyword>
<keyword evidence="3" id="KW-1185">Reference proteome</keyword>
<dbReference type="STRING" id="1314674.A0A0D7BMI1"/>
<sequence>MTIRFVNWRLAFYVAVLIVSITVLGIDAHLASMFLPNLHQDFTIFALVIPSLTILAFFLTYQWSQPRIEAPILFVLGSLWIGMGAWADDIIGFVQCDGLAGRRTATKTGDMSAQAYCYEMKIIEAFSWLLFCLIAIAFLILLRLVTQAQGFGRVDIWRDPIQELGWFHEYPGWFTSPGQQTMQYHPMNGMGGMNGIYPPQQQQPGGGHAGQTLLIQPHPNGGAPTVTTLPYGAAGGLPNHM</sequence>
<feature type="transmembrane region" description="Helical" evidence="1">
    <location>
        <begin position="125"/>
        <end position="145"/>
    </location>
</feature>
<reference evidence="2 3" key="1">
    <citation type="journal article" date="2015" name="Fungal Genet. Biol.">
        <title>Evolution of novel wood decay mechanisms in Agaricales revealed by the genome sequences of Fistulina hepatica and Cylindrobasidium torrendii.</title>
        <authorList>
            <person name="Floudas D."/>
            <person name="Held B.W."/>
            <person name="Riley R."/>
            <person name="Nagy L.G."/>
            <person name="Koehler G."/>
            <person name="Ransdell A.S."/>
            <person name="Younus H."/>
            <person name="Chow J."/>
            <person name="Chiniquy J."/>
            <person name="Lipzen A."/>
            <person name="Tritt A."/>
            <person name="Sun H."/>
            <person name="Haridas S."/>
            <person name="LaButti K."/>
            <person name="Ohm R.A."/>
            <person name="Kues U."/>
            <person name="Blanchette R.A."/>
            <person name="Grigoriev I.V."/>
            <person name="Minto R.E."/>
            <person name="Hibbett D.S."/>
        </authorList>
    </citation>
    <scope>NUCLEOTIDE SEQUENCE [LARGE SCALE GENOMIC DNA]</scope>
    <source>
        <strain evidence="2 3">FP15055 ss-10</strain>
    </source>
</reference>
<dbReference type="EMBL" id="KN880454">
    <property type="protein sequence ID" value="KIY71415.1"/>
    <property type="molecule type" value="Genomic_DNA"/>
</dbReference>
<evidence type="ECO:0000313" key="2">
    <source>
        <dbReference type="EMBL" id="KIY71415.1"/>
    </source>
</evidence>
<dbReference type="OrthoDB" id="3264219at2759"/>
<keyword evidence="1" id="KW-1133">Transmembrane helix</keyword>
<accession>A0A0D7BMI1</accession>
<organism evidence="2 3">
    <name type="scientific">Cylindrobasidium torrendii FP15055 ss-10</name>
    <dbReference type="NCBI Taxonomy" id="1314674"/>
    <lineage>
        <taxon>Eukaryota</taxon>
        <taxon>Fungi</taxon>
        <taxon>Dikarya</taxon>
        <taxon>Basidiomycota</taxon>
        <taxon>Agaricomycotina</taxon>
        <taxon>Agaricomycetes</taxon>
        <taxon>Agaricomycetidae</taxon>
        <taxon>Agaricales</taxon>
        <taxon>Marasmiineae</taxon>
        <taxon>Physalacriaceae</taxon>
        <taxon>Cylindrobasidium</taxon>
    </lineage>
</organism>